<evidence type="ECO:0000313" key="1">
    <source>
        <dbReference type="EMBL" id="RUA22275.1"/>
    </source>
</evidence>
<reference evidence="1" key="1">
    <citation type="submission" date="2018-12" db="EMBL/GenBank/DDBJ databases">
        <authorList>
            <person name="Jadhav K."/>
            <person name="Kushwaha B."/>
            <person name="Jadhav I."/>
        </authorList>
    </citation>
    <scope>NUCLEOTIDE SEQUENCE [LARGE SCALE GENOMIC DNA]</scope>
    <source>
        <strain evidence="1">SBS 10</strain>
    </source>
</reference>
<protein>
    <submittedName>
        <fullName evidence="1">Uncharacterized protein</fullName>
    </submittedName>
</protein>
<gene>
    <name evidence="1" type="ORF">DSL92_06810</name>
</gene>
<organism evidence="1">
    <name type="scientific">Billgrantia gudaonensis</name>
    <dbReference type="NCBI Taxonomy" id="376427"/>
    <lineage>
        <taxon>Bacteria</taxon>
        <taxon>Pseudomonadati</taxon>
        <taxon>Pseudomonadota</taxon>
        <taxon>Gammaproteobacteria</taxon>
        <taxon>Oceanospirillales</taxon>
        <taxon>Halomonadaceae</taxon>
        <taxon>Billgrantia</taxon>
    </lineage>
</organism>
<proteinExistence type="predicted"/>
<comment type="caution">
    <text evidence="1">The sequence shown here is derived from an EMBL/GenBank/DDBJ whole genome shotgun (WGS) entry which is preliminary data.</text>
</comment>
<dbReference type="AlphaFoldDB" id="A0A432JIK7"/>
<name>A0A432JIK7_9GAMM</name>
<sequence>MYFVIKNHLLGRQQALRAFLFLLYLRQEGKVPGLERAGSDGLTLLDRRATLKEELMVRLVMNLIVEDGNPSQDDSEANQ</sequence>
<accession>A0A432JIK7</accession>
<dbReference type="EMBL" id="RXHI01000020">
    <property type="protein sequence ID" value="RUA22275.1"/>
    <property type="molecule type" value="Genomic_DNA"/>
</dbReference>